<comment type="caution">
    <text evidence="1">The sequence shown here is derived from an EMBL/GenBank/DDBJ whole genome shotgun (WGS) entry which is preliminary data.</text>
</comment>
<name>A0ABW7LAT8_9BURK</name>
<evidence type="ECO:0000313" key="2">
    <source>
        <dbReference type="Proteomes" id="UP001609186"/>
    </source>
</evidence>
<proteinExistence type="predicted"/>
<gene>
    <name evidence="1" type="ORF">ACGTRS_28600</name>
</gene>
<dbReference type="EMBL" id="JBIMPM010000049">
    <property type="protein sequence ID" value="MFH5255196.1"/>
    <property type="molecule type" value="Genomic_DNA"/>
</dbReference>
<sequence>MFNDIAELAEGEKCRMTAYVDDVTISGPAATKKKLGEVRKVVSR</sequence>
<accession>A0ABW7LAT8</accession>
<organism evidence="1 2">
    <name type="scientific">Burkholderia semiarida</name>
    <dbReference type="NCBI Taxonomy" id="2843303"/>
    <lineage>
        <taxon>Bacteria</taxon>
        <taxon>Pseudomonadati</taxon>
        <taxon>Pseudomonadota</taxon>
        <taxon>Betaproteobacteria</taxon>
        <taxon>Burkholderiales</taxon>
        <taxon>Burkholderiaceae</taxon>
        <taxon>Burkholderia</taxon>
        <taxon>Burkholderia cepacia complex</taxon>
    </lineage>
</organism>
<keyword evidence="2" id="KW-1185">Reference proteome</keyword>
<dbReference type="Proteomes" id="UP001609186">
    <property type="component" value="Unassembled WGS sequence"/>
</dbReference>
<reference evidence="1 2" key="1">
    <citation type="submission" date="2024-10" db="EMBL/GenBank/DDBJ databases">
        <title>Burkholderia semiarida in Mexico.</title>
        <authorList>
            <person name="Estrada P."/>
        </authorList>
    </citation>
    <scope>NUCLEOTIDE SEQUENCE [LARGE SCALE GENOMIC DNA]</scope>
    <source>
        <strain evidence="1 2">CLM7-1</strain>
    </source>
</reference>
<evidence type="ECO:0008006" key="3">
    <source>
        <dbReference type="Google" id="ProtNLM"/>
    </source>
</evidence>
<protein>
    <recommendedName>
        <fullName evidence="3">Reverse transcriptase</fullName>
    </recommendedName>
</protein>
<evidence type="ECO:0000313" key="1">
    <source>
        <dbReference type="EMBL" id="MFH5255196.1"/>
    </source>
</evidence>